<evidence type="ECO:0000313" key="3">
    <source>
        <dbReference type="EMBL" id="CAG5132252.1"/>
    </source>
</evidence>
<evidence type="ECO:0000256" key="1">
    <source>
        <dbReference type="SAM" id="MobiDB-lite"/>
    </source>
</evidence>
<evidence type="ECO:0000259" key="2">
    <source>
        <dbReference type="Pfam" id="PF01834"/>
    </source>
</evidence>
<dbReference type="EMBL" id="CAJHNH020005201">
    <property type="protein sequence ID" value="CAG5132252.1"/>
    <property type="molecule type" value="Genomic_DNA"/>
</dbReference>
<evidence type="ECO:0000313" key="4">
    <source>
        <dbReference type="Proteomes" id="UP000678393"/>
    </source>
</evidence>
<dbReference type="PANTHER" id="PTHR11370:SF4">
    <property type="entry name" value="DNA-REPAIR PROTEIN XRCC1 N-TERMINAL DOMAIN-CONTAINING PROTEIN"/>
    <property type="match status" value="1"/>
</dbReference>
<dbReference type="SUPFAM" id="SSF49785">
    <property type="entry name" value="Galactose-binding domain-like"/>
    <property type="match status" value="1"/>
</dbReference>
<proteinExistence type="predicted"/>
<feature type="compositionally biased region" description="Polar residues" evidence="1">
    <location>
        <begin position="712"/>
        <end position="728"/>
    </location>
</feature>
<accession>A0A8S3ZW79</accession>
<comment type="caution">
    <text evidence="3">The sequence shown here is derived from an EMBL/GenBank/DDBJ whole genome shotgun (WGS) entry which is preliminary data.</text>
</comment>
<feature type="compositionally biased region" description="Basic and acidic residues" evidence="1">
    <location>
        <begin position="471"/>
        <end position="480"/>
    </location>
</feature>
<feature type="region of interest" description="Disordered" evidence="1">
    <location>
        <begin position="712"/>
        <end position="755"/>
    </location>
</feature>
<feature type="compositionally biased region" description="Basic and acidic residues" evidence="1">
    <location>
        <begin position="439"/>
        <end position="448"/>
    </location>
</feature>
<dbReference type="Gene3D" id="2.60.120.260">
    <property type="entry name" value="Galactose-binding domain-like"/>
    <property type="match status" value="1"/>
</dbReference>
<protein>
    <recommendedName>
        <fullName evidence="2">DNA-repair protein Xrcc1 N-terminal domain-containing protein</fullName>
    </recommendedName>
</protein>
<dbReference type="FunFam" id="2.60.120.260:FF:000025">
    <property type="entry name" value="DNA repair protein XRCC1 isoform X1"/>
    <property type="match status" value="1"/>
</dbReference>
<dbReference type="Pfam" id="PF01834">
    <property type="entry name" value="XRCC1_N"/>
    <property type="match status" value="1"/>
</dbReference>
<dbReference type="PANTHER" id="PTHR11370">
    <property type="entry name" value="DNA-REPAIR PROTEIN XRCC1"/>
    <property type="match status" value="1"/>
</dbReference>
<name>A0A8S3ZW79_9EUPU</name>
<dbReference type="Proteomes" id="UP000678393">
    <property type="component" value="Unassembled WGS sequence"/>
</dbReference>
<dbReference type="GO" id="GO:0006284">
    <property type="term" value="P:base-excision repair"/>
    <property type="evidence" value="ECO:0007669"/>
    <property type="project" value="TreeGrafter"/>
</dbReference>
<keyword evidence="4" id="KW-1185">Reference proteome</keyword>
<gene>
    <name evidence="3" type="ORF">CUNI_LOCUS17810</name>
</gene>
<feature type="region of interest" description="Disordered" evidence="1">
    <location>
        <begin position="432"/>
        <end position="520"/>
    </location>
</feature>
<sequence>MAPVNIKFIVSFSSQDDCHKASNLIASDGSKVWLSNRKDTSGKSEVILQLEKPCQLAYLDIGAVWCATLEVRVGRSDWPQTQEYKLLIPTYMLMSPLDCRLSRGFKSTQMFSKSKSILLRKQHVELWDRLHIICRQPHRRDVQLGLSFIHIRDAVMVAPPGISSPSVSGASPLSKSAINTSSIQKHFFGDMNKTQHRVTYTSATFIVHFCSPTDRLKYRLMKMAGSTENGCEQEQGLSRTAKLVLKASENQKSYSPQRVSPVPRKGLFSEHVTEEMKSFLQTLNVTAADIDKVTIAATKTISSKLSNEPIKTSSDGMIQKTPIRKRTSQVKKTEPVHQKDMTALPTTEFTMLNTFSNQCGWKESSTVAASIEANEYRSKILTPPHSLFVEDGQIFAGEKHKEDLHHLNIAKKDLSSPQQKLSLKMSFSSSCQNLHTHKEKQMRSKGDAVSHSSTDNAEKDNDSISSLSYDGDAHEMDKSEAVSPCPSPCRKDVTTEGVNKPATEGVNKPTTEGVNKPYENIDLDKTPVSYSSSKPAKLKRLSKASFDIFQEFSMEIMNDDGESTCDVDDIKFDSSASKRESFHSESEKGDISLVDNSSFNVAKIVNNNSGKITPPKLKSHINETGLMKKTPKSAKGKIYRMHTSRNKLNVSETKHSSDLQQTYKLSDRLPISHDVDRLDTRMNQNCLEYLGSCNSDKYVPSPNKIRKSQTMSVRATELSTPTFHSTPGNKWIKTKSNKNPGVSVPSTYTSDRSSQSQYPADVIPAHRAFCTPVRLGSAAAVWTSPDELLIDEAATFAECPICLQRFPQDVLLVHASECGA</sequence>
<dbReference type="OrthoDB" id="25840at2759"/>
<dbReference type="InterPro" id="IPR008979">
    <property type="entry name" value="Galactose-bd-like_sf"/>
</dbReference>
<dbReference type="AlphaFoldDB" id="A0A8S3ZW79"/>
<feature type="compositionally biased region" description="Polar residues" evidence="1">
    <location>
        <begin position="737"/>
        <end position="755"/>
    </location>
</feature>
<dbReference type="GO" id="GO:0005634">
    <property type="term" value="C:nucleus"/>
    <property type="evidence" value="ECO:0007669"/>
    <property type="project" value="InterPro"/>
</dbReference>
<dbReference type="InterPro" id="IPR002706">
    <property type="entry name" value="Xrcc1_N"/>
</dbReference>
<organism evidence="3 4">
    <name type="scientific">Candidula unifasciata</name>
    <dbReference type="NCBI Taxonomy" id="100452"/>
    <lineage>
        <taxon>Eukaryota</taxon>
        <taxon>Metazoa</taxon>
        <taxon>Spiralia</taxon>
        <taxon>Lophotrochozoa</taxon>
        <taxon>Mollusca</taxon>
        <taxon>Gastropoda</taxon>
        <taxon>Heterobranchia</taxon>
        <taxon>Euthyneura</taxon>
        <taxon>Panpulmonata</taxon>
        <taxon>Eupulmonata</taxon>
        <taxon>Stylommatophora</taxon>
        <taxon>Helicina</taxon>
        <taxon>Helicoidea</taxon>
        <taxon>Geomitridae</taxon>
        <taxon>Candidula</taxon>
    </lineage>
</organism>
<feature type="domain" description="DNA-repair protein Xrcc1 N-terminal" evidence="2">
    <location>
        <begin position="1"/>
        <end position="151"/>
    </location>
</feature>
<reference evidence="3" key="1">
    <citation type="submission" date="2021-04" db="EMBL/GenBank/DDBJ databases">
        <authorList>
            <consortium name="Molecular Ecology Group"/>
        </authorList>
    </citation>
    <scope>NUCLEOTIDE SEQUENCE</scope>
</reference>
<dbReference type="GO" id="GO:0003684">
    <property type="term" value="F:damaged DNA binding"/>
    <property type="evidence" value="ECO:0007669"/>
    <property type="project" value="InterPro"/>
</dbReference>
<dbReference type="GO" id="GO:0000012">
    <property type="term" value="P:single strand break repair"/>
    <property type="evidence" value="ECO:0007669"/>
    <property type="project" value="InterPro"/>
</dbReference>